<accession>A0A0D2LRB7</accession>
<dbReference type="EMBL" id="KK105595">
    <property type="protein sequence ID" value="KIY92471.1"/>
    <property type="molecule type" value="Genomic_DNA"/>
</dbReference>
<dbReference type="GO" id="GO:0005694">
    <property type="term" value="C:chromosome"/>
    <property type="evidence" value="ECO:0007669"/>
    <property type="project" value="TreeGrafter"/>
</dbReference>
<dbReference type="Proteomes" id="UP000054498">
    <property type="component" value="Unassembled WGS sequence"/>
</dbReference>
<evidence type="ECO:0000256" key="4">
    <source>
        <dbReference type="ARBA" id="ARBA00023242"/>
    </source>
</evidence>
<evidence type="ECO:0000256" key="1">
    <source>
        <dbReference type="ARBA" id="ARBA00004123"/>
    </source>
</evidence>
<dbReference type="GO" id="GO:0000077">
    <property type="term" value="P:DNA damage checkpoint signaling"/>
    <property type="evidence" value="ECO:0007669"/>
    <property type="project" value="TreeGrafter"/>
</dbReference>
<keyword evidence="7" id="KW-1185">Reference proteome</keyword>
<dbReference type="GeneID" id="25733159"/>
<dbReference type="RefSeq" id="XP_013891491.1">
    <property type="nucleotide sequence ID" value="XM_014036037.1"/>
</dbReference>
<keyword evidence="2" id="KW-0723">Serine/threonine-protein kinase</keyword>
<evidence type="ECO:0000256" key="3">
    <source>
        <dbReference type="ARBA" id="ARBA00022763"/>
    </source>
</evidence>
<dbReference type="GO" id="GO:0006281">
    <property type="term" value="P:DNA repair"/>
    <property type="evidence" value="ECO:0007669"/>
    <property type="project" value="TreeGrafter"/>
</dbReference>
<evidence type="ECO:0000256" key="2">
    <source>
        <dbReference type="ARBA" id="ARBA00022527"/>
    </source>
</evidence>
<dbReference type="Pfam" id="PF02259">
    <property type="entry name" value="FAT"/>
    <property type="match status" value="1"/>
</dbReference>
<protein>
    <submittedName>
        <fullName evidence="6">Serine/threonine-protein kinase ATR</fullName>
        <ecNumber evidence="6">2.7.11.1</ecNumber>
    </submittedName>
</protein>
<evidence type="ECO:0000313" key="7">
    <source>
        <dbReference type="Proteomes" id="UP000054498"/>
    </source>
</evidence>
<organism evidence="6 7">
    <name type="scientific">Monoraphidium neglectum</name>
    <dbReference type="NCBI Taxonomy" id="145388"/>
    <lineage>
        <taxon>Eukaryota</taxon>
        <taxon>Viridiplantae</taxon>
        <taxon>Chlorophyta</taxon>
        <taxon>core chlorophytes</taxon>
        <taxon>Chlorophyceae</taxon>
        <taxon>CS clade</taxon>
        <taxon>Sphaeropleales</taxon>
        <taxon>Selenastraceae</taxon>
        <taxon>Monoraphidium</taxon>
    </lineage>
</organism>
<name>A0A0D2LRB7_9CHLO</name>
<keyword evidence="4" id="KW-0539">Nucleus</keyword>
<dbReference type="GO" id="GO:0005634">
    <property type="term" value="C:nucleus"/>
    <property type="evidence" value="ECO:0007669"/>
    <property type="project" value="UniProtKB-SubCell"/>
</dbReference>
<dbReference type="AlphaFoldDB" id="A0A0D2LRB7"/>
<evidence type="ECO:0000259" key="5">
    <source>
        <dbReference type="Pfam" id="PF02259"/>
    </source>
</evidence>
<dbReference type="EC" id="2.7.11.1" evidence="6"/>
<dbReference type="PANTHER" id="PTHR11139:SF69">
    <property type="entry name" value="SERINE_THREONINE-PROTEIN KINASE ATR"/>
    <property type="match status" value="1"/>
</dbReference>
<dbReference type="STRING" id="145388.A0A0D2LRB7"/>
<feature type="domain" description="PIK-related kinase FAT" evidence="5">
    <location>
        <begin position="233"/>
        <end position="346"/>
    </location>
</feature>
<comment type="subcellular location">
    <subcellularLocation>
        <location evidence="1">Nucleus</location>
    </subcellularLocation>
</comment>
<dbReference type="GO" id="GO:0004674">
    <property type="term" value="F:protein serine/threonine kinase activity"/>
    <property type="evidence" value="ECO:0007669"/>
    <property type="project" value="UniProtKB-KW"/>
</dbReference>
<keyword evidence="3" id="KW-0227">DNA damage</keyword>
<dbReference type="OrthoDB" id="381190at2759"/>
<gene>
    <name evidence="6" type="ORF">MNEG_15492</name>
</gene>
<proteinExistence type="predicted"/>
<keyword evidence="6" id="KW-0808">Transferase</keyword>
<dbReference type="PANTHER" id="PTHR11139">
    <property type="entry name" value="ATAXIA TELANGIECTASIA MUTATED ATM -RELATED"/>
    <property type="match status" value="1"/>
</dbReference>
<evidence type="ECO:0000313" key="6">
    <source>
        <dbReference type="EMBL" id="KIY92471.1"/>
    </source>
</evidence>
<dbReference type="KEGG" id="mng:MNEG_15492"/>
<keyword evidence="6" id="KW-0418">Kinase</keyword>
<dbReference type="InterPro" id="IPR050517">
    <property type="entry name" value="DDR_Repair_Kinase"/>
</dbReference>
<sequence length="351" mass="35116">MEGAIACVRPGLVTQTCGALARALRYFESHARVLHGGGLNPASANPCVGYGHGEVAFLLEVYGQLEEPDGIEGLVHLRQGGLTVSDQMLSAEKAGAWSEALALYEQASSARGRCGRAAALSQEETSACAEAGGGAGAGVGAAAVAAAEAQMAAGGGALYGPEGLRPLQQGHLRCLLQAGRLQTLLRLVDGLLARCRGATGIAAAATAPAPGALLVPPAAATPGAAAAACQLSALGVAAAWRLGAWRLLRGYLSVLQPPGGPDSGAAAAAAAAALGAGDQWELGVGALLEAMQRGAEEEMRGGLQAMRSSVLAVLPAVAAESYARAYPLVAKLHMLTEVEEAFGLMSKVRGA</sequence>
<dbReference type="InterPro" id="IPR003151">
    <property type="entry name" value="PIK-rel_kinase_FAT"/>
</dbReference>
<reference evidence="6 7" key="1">
    <citation type="journal article" date="2013" name="BMC Genomics">
        <title>Reconstruction of the lipid metabolism for the microalga Monoraphidium neglectum from its genome sequence reveals characteristics suitable for biofuel production.</title>
        <authorList>
            <person name="Bogen C."/>
            <person name="Al-Dilaimi A."/>
            <person name="Albersmeier A."/>
            <person name="Wichmann J."/>
            <person name="Grundmann M."/>
            <person name="Rupp O."/>
            <person name="Lauersen K.J."/>
            <person name="Blifernez-Klassen O."/>
            <person name="Kalinowski J."/>
            <person name="Goesmann A."/>
            <person name="Mussgnug J.H."/>
            <person name="Kruse O."/>
        </authorList>
    </citation>
    <scope>NUCLEOTIDE SEQUENCE [LARGE SCALE GENOMIC DNA]</scope>
    <source>
        <strain evidence="6 7">SAG 48.87</strain>
    </source>
</reference>
<dbReference type="GO" id="GO:0000723">
    <property type="term" value="P:telomere maintenance"/>
    <property type="evidence" value="ECO:0007669"/>
    <property type="project" value="TreeGrafter"/>
</dbReference>